<dbReference type="KEGG" id="ccal:108632318"/>
<sequence length="204" mass="24271">MNDILILKEKHMKMVDLKINDLFQNQFKFIDHVNNEAIERYNEDEIKVKDLTSEVTSIKEYLQADKQSLEHKDNELAKCLGCIAELEAEKKKFLEENHLLELQRSKLKACKSNVHDEELLTRGRRRFTLYKQITGIHWDYGRLKESIAGYVCNEKTNYVRHFSYQKENTKNVSNLLWEEIHKSVVYAENKDTHEKENIVQNKIL</sequence>
<evidence type="ECO:0000313" key="1">
    <source>
        <dbReference type="Proteomes" id="UP000694925"/>
    </source>
</evidence>
<gene>
    <name evidence="2 3" type="primary">LOC108632318</name>
</gene>
<accession>A0AAJ7NFT4</accession>
<keyword evidence="1" id="KW-1185">Reference proteome</keyword>
<dbReference type="Gene3D" id="3.30.160.570">
    <property type="entry name" value="Ncd80 complex, Spc24 subunit"/>
    <property type="match status" value="1"/>
</dbReference>
<dbReference type="RefSeq" id="XP_017892299.2">
    <property type="nucleotide sequence ID" value="XM_018036810.2"/>
</dbReference>
<dbReference type="AlphaFoldDB" id="A0AAJ7NFT4"/>
<dbReference type="GeneID" id="108632318"/>
<dbReference type="RefSeq" id="XP_026675498.1">
    <property type="nucleotide sequence ID" value="XM_026819697.1"/>
</dbReference>
<proteinExistence type="predicted"/>
<protein>
    <submittedName>
        <fullName evidence="2 3">Uncharacterized protein LOC108632318</fullName>
    </submittedName>
</protein>
<evidence type="ECO:0000313" key="2">
    <source>
        <dbReference type="RefSeq" id="XP_017892299.2"/>
    </source>
</evidence>
<organism evidence="1 2">
    <name type="scientific">Ceratina calcarata</name>
    <dbReference type="NCBI Taxonomy" id="156304"/>
    <lineage>
        <taxon>Eukaryota</taxon>
        <taxon>Metazoa</taxon>
        <taxon>Ecdysozoa</taxon>
        <taxon>Arthropoda</taxon>
        <taxon>Hexapoda</taxon>
        <taxon>Insecta</taxon>
        <taxon>Pterygota</taxon>
        <taxon>Neoptera</taxon>
        <taxon>Endopterygota</taxon>
        <taxon>Hymenoptera</taxon>
        <taxon>Apocrita</taxon>
        <taxon>Aculeata</taxon>
        <taxon>Apoidea</taxon>
        <taxon>Anthophila</taxon>
        <taxon>Apidae</taxon>
        <taxon>Ceratina</taxon>
        <taxon>Zadontomerus</taxon>
    </lineage>
</organism>
<dbReference type="Proteomes" id="UP000694925">
    <property type="component" value="Unplaced"/>
</dbReference>
<reference evidence="2 3" key="1">
    <citation type="submission" date="2025-04" db="UniProtKB">
        <authorList>
            <consortium name="RefSeq"/>
        </authorList>
    </citation>
    <scope>IDENTIFICATION</scope>
    <source>
        <tissue evidence="2 3">Whole body</tissue>
    </source>
</reference>
<name>A0AAJ7NFT4_9HYME</name>
<evidence type="ECO:0000313" key="3">
    <source>
        <dbReference type="RefSeq" id="XP_026675498.1"/>
    </source>
</evidence>